<sequence>MNGRRLGLSSGSLPDAGAAELAAATALAGGGTVDLRAGKGHVWERDGIARGIRQVTAAGVEVAFVGCGARAGRTKVGCGARAGETEAGCGGRGGGVGLELPVTGHPVKVFCVPEPDPATLAGQVRAAADQGVALWVETHQGGPSCRRLAQLAEVTGIGVVVDLLGVAATGGADAATLARLAPHVRAVQVKGFRRDAAGAYRHRALRAADLEPVEALLSSGAPIRAITVESRAGTAVDDLRMLAKWEAR</sequence>
<dbReference type="RefSeq" id="WP_345409145.1">
    <property type="nucleotide sequence ID" value="NZ_BAAAXS010000001.1"/>
</dbReference>
<dbReference type="SUPFAM" id="SSF51658">
    <property type="entry name" value="Xylose isomerase-like"/>
    <property type="match status" value="1"/>
</dbReference>
<gene>
    <name evidence="1" type="ORF">ACFFR3_43415</name>
</gene>
<protein>
    <submittedName>
        <fullName evidence="1">Uncharacterized protein</fullName>
    </submittedName>
</protein>
<reference evidence="1 2" key="1">
    <citation type="submission" date="2024-09" db="EMBL/GenBank/DDBJ databases">
        <authorList>
            <person name="Sun Q."/>
            <person name="Mori K."/>
        </authorList>
    </citation>
    <scope>NUCLEOTIDE SEQUENCE [LARGE SCALE GENOMIC DNA]</scope>
    <source>
        <strain evidence="1 2">JCM 3324</strain>
    </source>
</reference>
<dbReference type="EMBL" id="JBHMCF010000049">
    <property type="protein sequence ID" value="MFB9476388.1"/>
    <property type="molecule type" value="Genomic_DNA"/>
</dbReference>
<organism evidence="1 2">
    <name type="scientific">Nonomuraea salmonea</name>
    <dbReference type="NCBI Taxonomy" id="46181"/>
    <lineage>
        <taxon>Bacteria</taxon>
        <taxon>Bacillati</taxon>
        <taxon>Actinomycetota</taxon>
        <taxon>Actinomycetes</taxon>
        <taxon>Streptosporangiales</taxon>
        <taxon>Streptosporangiaceae</taxon>
        <taxon>Nonomuraea</taxon>
    </lineage>
</organism>
<accession>A0ABV5P1D9</accession>
<evidence type="ECO:0000313" key="2">
    <source>
        <dbReference type="Proteomes" id="UP001589568"/>
    </source>
</evidence>
<comment type="caution">
    <text evidence="1">The sequence shown here is derived from an EMBL/GenBank/DDBJ whole genome shotgun (WGS) entry which is preliminary data.</text>
</comment>
<dbReference type="Gene3D" id="3.20.20.150">
    <property type="entry name" value="Divalent-metal-dependent TIM barrel enzymes"/>
    <property type="match status" value="1"/>
</dbReference>
<dbReference type="Proteomes" id="UP001589568">
    <property type="component" value="Unassembled WGS sequence"/>
</dbReference>
<keyword evidence="2" id="KW-1185">Reference proteome</keyword>
<dbReference type="InterPro" id="IPR036237">
    <property type="entry name" value="Xyl_isomerase-like_sf"/>
</dbReference>
<proteinExistence type="predicted"/>
<name>A0ABV5P1D9_9ACTN</name>
<evidence type="ECO:0000313" key="1">
    <source>
        <dbReference type="EMBL" id="MFB9476388.1"/>
    </source>
</evidence>